<feature type="compositionally biased region" description="Basic and acidic residues" evidence="7">
    <location>
        <begin position="1023"/>
        <end position="1042"/>
    </location>
</feature>
<dbReference type="PANTHER" id="PTHR14005">
    <property type="entry name" value="EUKARYOTIC TRANSLATION INITIATION FACTOR 3, THETA SUBUNIT"/>
    <property type="match status" value="1"/>
</dbReference>
<dbReference type="Proteomes" id="UP001215598">
    <property type="component" value="Unassembled WGS sequence"/>
</dbReference>
<comment type="subunit">
    <text evidence="6">Component of the eukaryotic translation initiation factor 3 (eIF-3) complex.</text>
</comment>
<dbReference type="GO" id="GO:0016282">
    <property type="term" value="C:eukaryotic 43S preinitiation complex"/>
    <property type="evidence" value="ECO:0007669"/>
    <property type="project" value="UniProtKB-UniRule"/>
</dbReference>
<feature type="region of interest" description="Disordered" evidence="7">
    <location>
        <begin position="801"/>
        <end position="1051"/>
    </location>
</feature>
<feature type="compositionally biased region" description="Low complexity" evidence="7">
    <location>
        <begin position="946"/>
        <end position="956"/>
    </location>
</feature>
<dbReference type="PROSITE" id="PS50250">
    <property type="entry name" value="PCI"/>
    <property type="match status" value="1"/>
</dbReference>
<comment type="caution">
    <text evidence="9">The sequence shown here is derived from an EMBL/GenBank/DDBJ whole genome shotgun (WGS) entry which is preliminary data.</text>
</comment>
<dbReference type="GO" id="GO:0003743">
    <property type="term" value="F:translation initiation factor activity"/>
    <property type="evidence" value="ECO:0007669"/>
    <property type="project" value="UniProtKB-UniRule"/>
</dbReference>
<evidence type="ECO:0000256" key="3">
    <source>
        <dbReference type="ARBA" id="ARBA00022540"/>
    </source>
</evidence>
<evidence type="ECO:0000256" key="1">
    <source>
        <dbReference type="ARBA" id="ARBA00004496"/>
    </source>
</evidence>
<dbReference type="GO" id="GO:0071540">
    <property type="term" value="C:eukaryotic translation initiation factor 3 complex, eIF3e"/>
    <property type="evidence" value="ECO:0007669"/>
    <property type="project" value="TreeGrafter"/>
</dbReference>
<feature type="compositionally biased region" description="Low complexity" evidence="7">
    <location>
        <begin position="921"/>
        <end position="931"/>
    </location>
</feature>
<keyword evidence="6" id="KW-0175">Coiled coil</keyword>
<keyword evidence="5 6" id="KW-0648">Protein biosynthesis</keyword>
<comment type="subcellular location">
    <subcellularLocation>
        <location evidence="1 6">Cytoplasm</location>
    </subcellularLocation>
</comment>
<dbReference type="GO" id="GO:0002188">
    <property type="term" value="P:translation reinitiation"/>
    <property type="evidence" value="ECO:0007669"/>
    <property type="project" value="TreeGrafter"/>
</dbReference>
<feature type="compositionally biased region" description="Basic and acidic residues" evidence="7">
    <location>
        <begin position="826"/>
        <end position="867"/>
    </location>
</feature>
<feature type="compositionally biased region" description="Basic and acidic residues" evidence="7">
    <location>
        <begin position="761"/>
        <end position="775"/>
    </location>
</feature>
<feature type="domain" description="PCI" evidence="8">
    <location>
        <begin position="317"/>
        <end position="517"/>
    </location>
</feature>
<evidence type="ECO:0000313" key="10">
    <source>
        <dbReference type="Proteomes" id="UP001215598"/>
    </source>
</evidence>
<dbReference type="Pfam" id="PF22591">
    <property type="entry name" value="eIF3a_PCI_TPR-like"/>
    <property type="match status" value="1"/>
</dbReference>
<evidence type="ECO:0000256" key="7">
    <source>
        <dbReference type="SAM" id="MobiDB-lite"/>
    </source>
</evidence>
<dbReference type="Gene3D" id="1.25.40.860">
    <property type="match status" value="2"/>
</dbReference>
<dbReference type="AlphaFoldDB" id="A0AAD7HQI6"/>
<dbReference type="PANTHER" id="PTHR14005:SF0">
    <property type="entry name" value="EUKARYOTIC TRANSLATION INITIATION FACTOR 3 SUBUNIT A"/>
    <property type="match status" value="1"/>
</dbReference>
<comment type="similarity">
    <text evidence="6">Belongs to the eIF-3 subunit A family.</text>
</comment>
<dbReference type="EMBL" id="JARKIB010000190">
    <property type="protein sequence ID" value="KAJ7725963.1"/>
    <property type="molecule type" value="Genomic_DNA"/>
</dbReference>
<dbReference type="GO" id="GO:0001732">
    <property type="term" value="P:formation of cytoplasmic translation initiation complex"/>
    <property type="evidence" value="ECO:0007669"/>
    <property type="project" value="UniProtKB-UniRule"/>
</dbReference>
<dbReference type="GO" id="GO:0003729">
    <property type="term" value="F:mRNA binding"/>
    <property type="evidence" value="ECO:0007669"/>
    <property type="project" value="TreeGrafter"/>
</dbReference>
<keyword evidence="2 6" id="KW-0963">Cytoplasm</keyword>
<feature type="compositionally biased region" description="Low complexity" evidence="7">
    <location>
        <begin position="1011"/>
        <end position="1022"/>
    </location>
</feature>
<feature type="compositionally biased region" description="Basic and acidic residues" evidence="7">
    <location>
        <begin position="801"/>
        <end position="818"/>
    </location>
</feature>
<dbReference type="Gene3D" id="4.10.860.10">
    <property type="entry name" value="UVR domain"/>
    <property type="match status" value="1"/>
</dbReference>
<evidence type="ECO:0000256" key="4">
    <source>
        <dbReference type="ARBA" id="ARBA00022884"/>
    </source>
</evidence>
<dbReference type="InterPro" id="IPR000717">
    <property type="entry name" value="PCI_dom"/>
</dbReference>
<feature type="region of interest" description="Disordered" evidence="7">
    <location>
        <begin position="457"/>
        <end position="476"/>
    </location>
</feature>
<accession>A0AAD7HQI6</accession>
<keyword evidence="4 6" id="KW-0694">RNA-binding</keyword>
<feature type="compositionally biased region" description="Pro residues" evidence="7">
    <location>
        <begin position="932"/>
        <end position="945"/>
    </location>
</feature>
<dbReference type="InterPro" id="IPR054711">
    <property type="entry name" value="eIF3a_PCI_TPR-like"/>
</dbReference>
<reference evidence="9" key="1">
    <citation type="submission" date="2023-03" db="EMBL/GenBank/DDBJ databases">
        <title>Massive genome expansion in bonnet fungi (Mycena s.s.) driven by repeated elements and novel gene families across ecological guilds.</title>
        <authorList>
            <consortium name="Lawrence Berkeley National Laboratory"/>
            <person name="Harder C.B."/>
            <person name="Miyauchi S."/>
            <person name="Viragh M."/>
            <person name="Kuo A."/>
            <person name="Thoen E."/>
            <person name="Andreopoulos B."/>
            <person name="Lu D."/>
            <person name="Skrede I."/>
            <person name="Drula E."/>
            <person name="Henrissat B."/>
            <person name="Morin E."/>
            <person name="Kohler A."/>
            <person name="Barry K."/>
            <person name="LaButti K."/>
            <person name="Morin E."/>
            <person name="Salamov A."/>
            <person name="Lipzen A."/>
            <person name="Mereny Z."/>
            <person name="Hegedus B."/>
            <person name="Baldrian P."/>
            <person name="Stursova M."/>
            <person name="Weitz H."/>
            <person name="Taylor A."/>
            <person name="Grigoriev I.V."/>
            <person name="Nagy L.G."/>
            <person name="Martin F."/>
            <person name="Kauserud H."/>
        </authorList>
    </citation>
    <scope>NUCLEOTIDE SEQUENCE</scope>
    <source>
        <strain evidence="9">CBHHK182m</strain>
    </source>
</reference>
<feature type="coiled-coil region" evidence="6">
    <location>
        <begin position="704"/>
        <end position="731"/>
    </location>
</feature>
<feature type="region of interest" description="Disordered" evidence="7">
    <location>
        <begin position="753"/>
        <end position="775"/>
    </location>
</feature>
<name>A0AAD7HQI6_9AGAR</name>
<proteinExistence type="inferred from homology"/>
<dbReference type="GO" id="GO:0071541">
    <property type="term" value="C:eukaryotic translation initiation factor 3 complex, eIF3m"/>
    <property type="evidence" value="ECO:0007669"/>
    <property type="project" value="TreeGrafter"/>
</dbReference>
<keyword evidence="3 6" id="KW-0396">Initiation factor</keyword>
<feature type="region of interest" description="Disordered" evidence="7">
    <location>
        <begin position="626"/>
        <end position="651"/>
    </location>
</feature>
<dbReference type="GO" id="GO:0043614">
    <property type="term" value="C:multi-eIF complex"/>
    <property type="evidence" value="ECO:0007669"/>
    <property type="project" value="TreeGrafter"/>
</dbReference>
<organism evidence="9 10">
    <name type="scientific">Mycena metata</name>
    <dbReference type="NCBI Taxonomy" id="1033252"/>
    <lineage>
        <taxon>Eukaryota</taxon>
        <taxon>Fungi</taxon>
        <taxon>Dikarya</taxon>
        <taxon>Basidiomycota</taxon>
        <taxon>Agaricomycotina</taxon>
        <taxon>Agaricomycetes</taxon>
        <taxon>Agaricomycetidae</taxon>
        <taxon>Agaricales</taxon>
        <taxon>Marasmiineae</taxon>
        <taxon>Mycenaceae</taxon>
        <taxon>Mycena</taxon>
    </lineage>
</organism>
<dbReference type="HAMAP" id="MF_03000">
    <property type="entry name" value="eIF3a"/>
    <property type="match status" value="1"/>
</dbReference>
<feature type="compositionally biased region" description="Basic and acidic residues" evidence="7">
    <location>
        <begin position="876"/>
        <end position="917"/>
    </location>
</feature>
<evidence type="ECO:0000313" key="9">
    <source>
        <dbReference type="EMBL" id="KAJ7725963.1"/>
    </source>
</evidence>
<evidence type="ECO:0000256" key="5">
    <source>
        <dbReference type="ARBA" id="ARBA00022917"/>
    </source>
</evidence>
<comment type="function">
    <text evidence="6">RNA-binding component of the eukaryotic translation initiation factor 3 (eIF-3) complex, which is involved in protein synthesis of a specialized repertoire of mRNAs and, together with other initiation factors, stimulates binding of mRNA and methionyl-tRNAi to the 40S ribosome. The eIF-3 complex specifically targets and initiates translation of a subset of mRNAs involved in cell proliferation.</text>
</comment>
<evidence type="ECO:0000259" key="8">
    <source>
        <dbReference type="PROSITE" id="PS50250"/>
    </source>
</evidence>
<protein>
    <recommendedName>
        <fullName evidence="6">Eukaryotic translation initiation factor 3 subunit A</fullName>
        <shortName evidence="6">eIF3a</shortName>
    </recommendedName>
    <alternativeName>
        <fullName evidence="6">Eukaryotic translation initiation factor 3 110 kDa subunit homolog</fullName>
        <shortName evidence="6">eIF3 p110</shortName>
    </alternativeName>
    <alternativeName>
        <fullName evidence="6">Translation initiation factor eIF3, p110 subunit homolog</fullName>
    </alternativeName>
</protein>
<evidence type="ECO:0000256" key="2">
    <source>
        <dbReference type="ARBA" id="ARBA00022490"/>
    </source>
</evidence>
<dbReference type="FunFam" id="4.10.860.10:FF:000001">
    <property type="entry name" value="Eukaryotic translation initiation factor 3 subunit A"/>
    <property type="match status" value="1"/>
</dbReference>
<sequence>MAPFSKPETVLKQAEGLVSVGQTHAALQSLTEMFSSKRFRSTPLASLEPIMHRFVELCVDMRKGRTAKEGLMQYKNIAQNTSVQSIEAVITRFVHLADQKVREAQEKAAVKVAVDVDDLEASETPESILLGAVSGDQSKDRTDRALVTPWLKFLWESYRTSLETLKNNARLEVIYQTIAQQAFKFCLKHNRKVEFRRLCETLRLHLSNVAKYSHQPHSINLADPDTLQHHLDTRFAQLSAAVELELWQEAFRSVEDVHNLLTMAKKAPRPSMMANYYEKLTKIFLMSGNALYHAAAWGRYNAVSATIPAKDKDTEDAARLAGQVLVSALAVPVGLSSSQEEPAKARLTALLGLPRPPTRASLLADALARDVLRRAPPAITRLYNVLEVSFDPLTLCTEVAPILRELSASEDYKAYVPLLQRAVLSRLLSQLAQVYASVRISFIMELVAPLREAAATPPASVEGEASAEKTEELPKAEKGAFDPEQVESYIMGCARRGELAVRVDHADGSIAFVDDPFGDALDEAPIASSSKHDHSNVAEKKGAEAAVQPSIAELVRTRLGSVARCLHNSLEVISPPPVPSDEDGQAQLAALLPAIHVERKALQLRRALVARRRELLSELSVRKEKEEALKRADASRREKEEDARRAKEDARKRELERIHKIQVDMKQQDAERYKAALVEKGILKPGDHEKIASLDTEGIIGLQVAQLEKEKKDLNERLRIVAKRVDHIERAYRKDERPLLAHDYDQQQAVDRETFTGVQSARKEAARKTHEEDLETKQRLARMMGEYEARRAVVLAKKGEEYAKKKDAASRKIEEEKAKRRKAVLAKREEERRAIEEAKRREQERIEEERRLEEERLAEEDRIRAEEEAAEAAAEAAKHEAEAKALEQRKAREAERAEALEKARLQQQREDEAEARRQARFAESQPLSASPSSPPRAPPHPPPPMAVTVVVPVTPTRAGTLTGTPPRAESPSPAVQKYVPGALRGGAPGGGWRERQAAAAAAAAGGPPSPVRVASPAPAAAAPKEEPPKDDDGFQTVPEKKGVWRPRRGRA</sequence>
<dbReference type="InterPro" id="IPR027512">
    <property type="entry name" value="EIF3A"/>
</dbReference>
<keyword evidence="10" id="KW-1185">Reference proteome</keyword>
<evidence type="ECO:0000256" key="6">
    <source>
        <dbReference type="HAMAP-Rule" id="MF_03000"/>
    </source>
</evidence>
<gene>
    <name evidence="6" type="primary">TIF32</name>
    <name evidence="9" type="ORF">B0H16DRAFT_1698201</name>
</gene>
<dbReference type="GO" id="GO:0033290">
    <property type="term" value="C:eukaryotic 48S preinitiation complex"/>
    <property type="evidence" value="ECO:0007669"/>
    <property type="project" value="UniProtKB-UniRule"/>
</dbReference>
<feature type="compositionally biased region" description="Basic and acidic residues" evidence="7">
    <location>
        <begin position="466"/>
        <end position="476"/>
    </location>
</feature>